<dbReference type="EMBL" id="ATDL01000004">
    <property type="protein sequence ID" value="ERJ60882.1"/>
    <property type="molecule type" value="Genomic_DNA"/>
</dbReference>
<sequence>MVSQQTKNYITTHRAGAIRETSTKKGDAIKLKGRSVFEFDADGKIHRLTDIAQCIFEKIAELTHKKKRSGLILNAFII</sequence>
<name>U2HZ96_9SPHI</name>
<keyword evidence="2" id="KW-1185">Reference proteome</keyword>
<evidence type="ECO:0000313" key="1">
    <source>
        <dbReference type="EMBL" id="ERJ60882.1"/>
    </source>
</evidence>
<evidence type="ECO:0000313" key="2">
    <source>
        <dbReference type="Proteomes" id="UP000016584"/>
    </source>
</evidence>
<protein>
    <submittedName>
        <fullName evidence="1">Uncharacterized protein</fullName>
    </submittedName>
</protein>
<organism evidence="1 2">
    <name type="scientific">Sphingobacterium paucimobilis HER1398</name>
    <dbReference type="NCBI Taxonomy" id="1346330"/>
    <lineage>
        <taxon>Bacteria</taxon>
        <taxon>Pseudomonadati</taxon>
        <taxon>Bacteroidota</taxon>
        <taxon>Sphingobacteriia</taxon>
        <taxon>Sphingobacteriales</taxon>
        <taxon>Sphingobacteriaceae</taxon>
        <taxon>Sphingobacterium</taxon>
    </lineage>
</organism>
<dbReference type="AlphaFoldDB" id="U2HZ96"/>
<proteinExistence type="predicted"/>
<dbReference type="Proteomes" id="UP000016584">
    <property type="component" value="Unassembled WGS sequence"/>
</dbReference>
<reference evidence="1 2" key="1">
    <citation type="journal article" date="2013" name="Genome Announc.">
        <title>The Draft Genome Sequence of Sphingomonas paucimobilis Strain HER1398 (Proteobacteria), Host to the Giant PAU Phage, Indicates That It Is a Member of the Genus Sphingobacterium (Bacteroidetes).</title>
        <authorList>
            <person name="White R.A.III."/>
            <person name="Suttle C.A."/>
        </authorList>
    </citation>
    <scope>NUCLEOTIDE SEQUENCE [LARGE SCALE GENOMIC DNA]</scope>
    <source>
        <strain evidence="1 2">HER1398</strain>
    </source>
</reference>
<gene>
    <name evidence="1" type="ORF">M472_19185</name>
</gene>
<accession>U2HZ96</accession>
<comment type="caution">
    <text evidence="1">The sequence shown here is derived from an EMBL/GenBank/DDBJ whole genome shotgun (WGS) entry which is preliminary data.</text>
</comment>